<dbReference type="GO" id="GO:0046872">
    <property type="term" value="F:metal ion binding"/>
    <property type="evidence" value="ECO:0007669"/>
    <property type="project" value="UniProtKB-KW"/>
</dbReference>
<proteinExistence type="inferred from homology"/>
<comment type="similarity">
    <text evidence="10 12">Belongs to the fluoride channel Fluc/FEX (TC 1.A.43) family.</text>
</comment>
<comment type="catalytic activity">
    <reaction evidence="11">
        <text>fluoride(in) = fluoride(out)</text>
        <dbReference type="Rhea" id="RHEA:76159"/>
        <dbReference type="ChEBI" id="CHEBI:17051"/>
    </reaction>
    <physiologicalReaction direction="left-to-right" evidence="11">
        <dbReference type="Rhea" id="RHEA:76160"/>
    </physiologicalReaction>
</comment>
<evidence type="ECO:0000313" key="13">
    <source>
        <dbReference type="EMBL" id="NVK95576.1"/>
    </source>
</evidence>
<feature type="binding site" evidence="12">
    <location>
        <position position="73"/>
    </location>
    <ligand>
        <name>Na(+)</name>
        <dbReference type="ChEBI" id="CHEBI:29101"/>
        <note>structural</note>
    </ligand>
</feature>
<dbReference type="HAMAP" id="MF_00454">
    <property type="entry name" value="FluC"/>
    <property type="match status" value="1"/>
</dbReference>
<protein>
    <recommendedName>
        <fullName evidence="12">Fluoride-specific ion channel FluC</fullName>
    </recommendedName>
</protein>
<dbReference type="Pfam" id="PF02537">
    <property type="entry name" value="CRCB"/>
    <property type="match status" value="1"/>
</dbReference>
<dbReference type="InterPro" id="IPR003691">
    <property type="entry name" value="FluC"/>
</dbReference>
<comment type="function">
    <text evidence="12">Fluoride-specific ion channel. Important for reducing fluoride concentration in the cell, thus reducing its toxicity.</text>
</comment>
<accession>A0A850LBV3</accession>
<keyword evidence="5 12" id="KW-1133">Transmembrane helix</keyword>
<sequence>MTALTLHAFFALGGGLGAVLRHWMSSRITHDLPLATLVVNVLGTLLLGFWLGQPETGGPDIEHGRRLILGFCGGFTTFSSFAYQTLDLHRTRSIATAAGNILASVTLCALAFLMGTYLSG</sequence>
<dbReference type="PANTHER" id="PTHR28259:SF1">
    <property type="entry name" value="FLUORIDE EXPORT PROTEIN 1-RELATED"/>
    <property type="match status" value="1"/>
</dbReference>
<name>A0A850LBV3_9RHOB</name>
<evidence type="ECO:0000256" key="6">
    <source>
        <dbReference type="ARBA" id="ARBA00023053"/>
    </source>
</evidence>
<dbReference type="GO" id="GO:0062054">
    <property type="term" value="F:fluoride channel activity"/>
    <property type="evidence" value="ECO:0007669"/>
    <property type="project" value="UniProtKB-UniRule"/>
</dbReference>
<evidence type="ECO:0000256" key="9">
    <source>
        <dbReference type="ARBA" id="ARBA00023303"/>
    </source>
</evidence>
<dbReference type="PANTHER" id="PTHR28259">
    <property type="entry name" value="FLUORIDE EXPORT PROTEIN 1-RELATED"/>
    <property type="match status" value="1"/>
</dbReference>
<evidence type="ECO:0000256" key="2">
    <source>
        <dbReference type="ARBA" id="ARBA00022475"/>
    </source>
</evidence>
<evidence type="ECO:0000256" key="8">
    <source>
        <dbReference type="ARBA" id="ARBA00023136"/>
    </source>
</evidence>
<gene>
    <name evidence="12" type="primary">fluC</name>
    <name evidence="12" type="synonym">crcB</name>
    <name evidence="13" type="ORF">HW564_01485</name>
</gene>
<organism evidence="13 14">
    <name type="scientific">Ruegeria pomeroyi</name>
    <dbReference type="NCBI Taxonomy" id="89184"/>
    <lineage>
        <taxon>Bacteria</taxon>
        <taxon>Pseudomonadati</taxon>
        <taxon>Pseudomonadota</taxon>
        <taxon>Alphaproteobacteria</taxon>
        <taxon>Rhodobacterales</taxon>
        <taxon>Roseobacteraceae</taxon>
        <taxon>Ruegeria</taxon>
    </lineage>
</organism>
<comment type="caution">
    <text evidence="13">The sequence shown here is derived from an EMBL/GenBank/DDBJ whole genome shotgun (WGS) entry which is preliminary data.</text>
</comment>
<keyword evidence="8 12" id="KW-0472">Membrane</keyword>
<evidence type="ECO:0000256" key="11">
    <source>
        <dbReference type="ARBA" id="ARBA00035585"/>
    </source>
</evidence>
<keyword evidence="12" id="KW-0479">Metal-binding</keyword>
<evidence type="ECO:0000256" key="12">
    <source>
        <dbReference type="HAMAP-Rule" id="MF_00454"/>
    </source>
</evidence>
<keyword evidence="7 12" id="KW-0406">Ion transport</keyword>
<dbReference type="Proteomes" id="UP000565723">
    <property type="component" value="Unassembled WGS sequence"/>
</dbReference>
<comment type="subcellular location">
    <subcellularLocation>
        <location evidence="1 12">Cell membrane</location>
        <topology evidence="1 12">Multi-pass membrane protein</topology>
    </subcellularLocation>
</comment>
<dbReference type="AlphaFoldDB" id="A0A850LBV3"/>
<dbReference type="EMBL" id="JABXIY010000005">
    <property type="protein sequence ID" value="NVK95576.1"/>
    <property type="molecule type" value="Genomic_DNA"/>
</dbReference>
<keyword evidence="6 12" id="KW-0915">Sodium</keyword>
<feature type="binding site" evidence="12">
    <location>
        <position position="76"/>
    </location>
    <ligand>
        <name>Na(+)</name>
        <dbReference type="ChEBI" id="CHEBI:29101"/>
        <note>structural</note>
    </ligand>
</feature>
<evidence type="ECO:0000256" key="1">
    <source>
        <dbReference type="ARBA" id="ARBA00004651"/>
    </source>
</evidence>
<feature type="transmembrane region" description="Helical" evidence="12">
    <location>
        <begin position="33"/>
        <end position="52"/>
    </location>
</feature>
<evidence type="ECO:0000256" key="7">
    <source>
        <dbReference type="ARBA" id="ARBA00023065"/>
    </source>
</evidence>
<keyword evidence="2 12" id="KW-1003">Cell membrane</keyword>
<keyword evidence="9 12" id="KW-0407">Ion channel</keyword>
<dbReference type="GO" id="GO:0140114">
    <property type="term" value="P:cellular detoxification of fluoride"/>
    <property type="evidence" value="ECO:0007669"/>
    <property type="project" value="UniProtKB-UniRule"/>
</dbReference>
<evidence type="ECO:0000256" key="4">
    <source>
        <dbReference type="ARBA" id="ARBA00022692"/>
    </source>
</evidence>
<comment type="activity regulation">
    <text evidence="12">Na(+) is not transported, but it plays an essential structural role and its presence is essential for fluoride channel function.</text>
</comment>
<reference evidence="13 14" key="1">
    <citation type="journal article" date="2020" name="Proc. Natl. Acad. Sci. U.S.A.">
        <title>Ecological drivers of bacterial community assembly in synthetic phycospheres.</title>
        <authorList>
            <person name="Fu H."/>
            <person name="Uchimiya M."/>
            <person name="Gore J."/>
            <person name="Moran M.A."/>
        </authorList>
    </citation>
    <scope>NUCLEOTIDE SEQUENCE [LARGE SCALE GENOMIC DNA]</scope>
    <source>
        <strain evidence="13">HF-Din03</strain>
    </source>
</reference>
<feature type="transmembrane region" description="Helical" evidence="12">
    <location>
        <begin position="95"/>
        <end position="118"/>
    </location>
</feature>
<keyword evidence="4 12" id="KW-0812">Transmembrane</keyword>
<dbReference type="GO" id="GO:0005886">
    <property type="term" value="C:plasma membrane"/>
    <property type="evidence" value="ECO:0007669"/>
    <property type="project" value="UniProtKB-SubCell"/>
</dbReference>
<evidence type="ECO:0000256" key="10">
    <source>
        <dbReference type="ARBA" id="ARBA00035120"/>
    </source>
</evidence>
<keyword evidence="3" id="KW-0997">Cell inner membrane</keyword>
<evidence type="ECO:0000256" key="5">
    <source>
        <dbReference type="ARBA" id="ARBA00022989"/>
    </source>
</evidence>
<evidence type="ECO:0000256" key="3">
    <source>
        <dbReference type="ARBA" id="ARBA00022519"/>
    </source>
</evidence>
<evidence type="ECO:0000313" key="14">
    <source>
        <dbReference type="Proteomes" id="UP000565723"/>
    </source>
</evidence>
<dbReference type="RefSeq" id="WP_044029495.1">
    <property type="nucleotide sequence ID" value="NZ_JABXIY010000005.1"/>
</dbReference>
<feature type="transmembrane region" description="Helical" evidence="12">
    <location>
        <begin position="64"/>
        <end position="83"/>
    </location>
</feature>
<keyword evidence="12" id="KW-0813">Transport</keyword>